<evidence type="ECO:0000313" key="2">
    <source>
        <dbReference type="Proteomes" id="UP000033187"/>
    </source>
</evidence>
<dbReference type="AlphaFoldDB" id="A0A0D6JAL2"/>
<name>A0A0D6JAL2_9HYPH</name>
<sequence length="45" mass="4842">MLFTIILLFGIIELKNQLPTSLGGETFVGHPASHLAGTVFRTSRG</sequence>
<keyword evidence="2" id="KW-1185">Reference proteome</keyword>
<dbReference type="Proteomes" id="UP000033187">
    <property type="component" value="Chromosome 1"/>
</dbReference>
<dbReference type="EMBL" id="LN829119">
    <property type="protein sequence ID" value="CPR15059.1"/>
    <property type="molecule type" value="Genomic_DNA"/>
</dbReference>
<proteinExistence type="predicted"/>
<dbReference type="KEGG" id="fil:BN1229_v1_0187"/>
<protein>
    <submittedName>
        <fullName evidence="1">Uncharacterized protein</fullName>
    </submittedName>
</protein>
<reference evidence="2" key="1">
    <citation type="submission" date="2015-02" db="EMBL/GenBank/DDBJ databases">
        <authorList>
            <person name="Chooi Y.-H."/>
        </authorList>
    </citation>
    <scope>NUCLEOTIDE SEQUENCE [LARGE SCALE GENOMIC DNA]</scope>
    <source>
        <strain evidence="2">strain Y</strain>
    </source>
</reference>
<dbReference type="KEGG" id="fiy:BN1229_v1_0191"/>
<organism evidence="1 2">
    <name type="scientific">Candidatus Filomicrobium marinum</name>
    <dbReference type="NCBI Taxonomy" id="1608628"/>
    <lineage>
        <taxon>Bacteria</taxon>
        <taxon>Pseudomonadati</taxon>
        <taxon>Pseudomonadota</taxon>
        <taxon>Alphaproteobacteria</taxon>
        <taxon>Hyphomicrobiales</taxon>
        <taxon>Hyphomicrobiaceae</taxon>
        <taxon>Filomicrobium</taxon>
    </lineage>
</organism>
<gene>
    <name evidence="1" type="ORF">YBN1229_v1_0191</name>
</gene>
<accession>A0A0D6JAL2</accession>
<evidence type="ECO:0000313" key="1">
    <source>
        <dbReference type="EMBL" id="CPR15059.1"/>
    </source>
</evidence>